<keyword evidence="2 11" id="KW-0813">Transport</keyword>
<comment type="subcellular location">
    <subcellularLocation>
        <location evidence="1 11">Cell outer membrane</location>
        <topology evidence="1 11">Multi-pass membrane protein</topology>
    </subcellularLocation>
</comment>
<comment type="similarity">
    <text evidence="11 12">Belongs to the TonB-dependent receptor family.</text>
</comment>
<organism evidence="15 16">
    <name type="scientific">Brevundimonas subvibrioides</name>
    <dbReference type="NCBI Taxonomy" id="74313"/>
    <lineage>
        <taxon>Bacteria</taxon>
        <taxon>Pseudomonadati</taxon>
        <taxon>Pseudomonadota</taxon>
        <taxon>Alphaproteobacteria</taxon>
        <taxon>Caulobacterales</taxon>
        <taxon>Caulobacteraceae</taxon>
        <taxon>Brevundimonas</taxon>
    </lineage>
</organism>
<dbReference type="AlphaFoldDB" id="A0A258HMN1"/>
<dbReference type="GO" id="GO:0006826">
    <property type="term" value="P:iron ion transport"/>
    <property type="evidence" value="ECO:0007669"/>
    <property type="project" value="UniProtKB-KW"/>
</dbReference>
<keyword evidence="4" id="KW-0410">Iron transport</keyword>
<evidence type="ECO:0000259" key="14">
    <source>
        <dbReference type="Pfam" id="PF07715"/>
    </source>
</evidence>
<evidence type="ECO:0000256" key="10">
    <source>
        <dbReference type="ARBA" id="ARBA00023237"/>
    </source>
</evidence>
<evidence type="ECO:0000256" key="5">
    <source>
        <dbReference type="ARBA" id="ARBA00022692"/>
    </source>
</evidence>
<dbReference type="InterPro" id="IPR036942">
    <property type="entry name" value="Beta-barrel_TonB_sf"/>
</dbReference>
<dbReference type="PROSITE" id="PS52016">
    <property type="entry name" value="TONB_DEPENDENT_REC_3"/>
    <property type="match status" value="1"/>
</dbReference>
<evidence type="ECO:0000256" key="7">
    <source>
        <dbReference type="ARBA" id="ARBA00023065"/>
    </source>
</evidence>
<evidence type="ECO:0000259" key="13">
    <source>
        <dbReference type="Pfam" id="PF00593"/>
    </source>
</evidence>
<keyword evidence="9 11" id="KW-0472">Membrane</keyword>
<name>A0A258HMN1_9CAUL</name>
<keyword evidence="8 12" id="KW-0798">TonB box</keyword>
<dbReference type="Pfam" id="PF07715">
    <property type="entry name" value="Plug"/>
    <property type="match status" value="1"/>
</dbReference>
<dbReference type="PANTHER" id="PTHR32552:SF81">
    <property type="entry name" value="TONB-DEPENDENT OUTER MEMBRANE RECEPTOR"/>
    <property type="match status" value="1"/>
</dbReference>
<proteinExistence type="inferred from homology"/>
<evidence type="ECO:0000313" key="16">
    <source>
        <dbReference type="Proteomes" id="UP000216147"/>
    </source>
</evidence>
<keyword evidence="5 11" id="KW-0812">Transmembrane</keyword>
<keyword evidence="6" id="KW-0408">Iron</keyword>
<feature type="domain" description="TonB-dependent receptor plug" evidence="14">
    <location>
        <begin position="93"/>
        <end position="195"/>
    </location>
</feature>
<dbReference type="Pfam" id="PF00593">
    <property type="entry name" value="TonB_dep_Rec_b-barrel"/>
    <property type="match status" value="1"/>
</dbReference>
<dbReference type="SUPFAM" id="SSF56935">
    <property type="entry name" value="Porins"/>
    <property type="match status" value="1"/>
</dbReference>
<comment type="caution">
    <text evidence="15">The sequence shown here is derived from an EMBL/GenBank/DDBJ whole genome shotgun (WGS) entry which is preliminary data.</text>
</comment>
<protein>
    <recommendedName>
        <fullName evidence="17">TonB-dependent receptor</fullName>
    </recommendedName>
</protein>
<feature type="domain" description="TonB-dependent receptor-like beta-barrel" evidence="13">
    <location>
        <begin position="333"/>
        <end position="758"/>
    </location>
</feature>
<evidence type="ECO:0000313" key="15">
    <source>
        <dbReference type="EMBL" id="OYX57612.1"/>
    </source>
</evidence>
<evidence type="ECO:0000256" key="1">
    <source>
        <dbReference type="ARBA" id="ARBA00004571"/>
    </source>
</evidence>
<dbReference type="InterPro" id="IPR012910">
    <property type="entry name" value="Plug_dom"/>
</dbReference>
<evidence type="ECO:0000256" key="2">
    <source>
        <dbReference type="ARBA" id="ARBA00022448"/>
    </source>
</evidence>
<dbReference type="InterPro" id="IPR000531">
    <property type="entry name" value="Beta-barrel_TonB"/>
</dbReference>
<gene>
    <name evidence="15" type="ORF">B7Y86_05620</name>
</gene>
<dbReference type="PANTHER" id="PTHR32552">
    <property type="entry name" value="FERRICHROME IRON RECEPTOR-RELATED"/>
    <property type="match status" value="1"/>
</dbReference>
<dbReference type="GO" id="GO:0009279">
    <property type="term" value="C:cell outer membrane"/>
    <property type="evidence" value="ECO:0007669"/>
    <property type="project" value="UniProtKB-SubCell"/>
</dbReference>
<dbReference type="Proteomes" id="UP000216147">
    <property type="component" value="Unassembled WGS sequence"/>
</dbReference>
<sequence length="799" mass="86534">MRLICSMHGGGIISPGPIKGLAGLEGTMNDHAFGAAFARPLRKLGLASLLFATCLTAPTLVSAQQATQPSSDANAASALDDVVVTARRREERLQEVPIAVTALSEEILEEKGVRDANDLGQVAPGLSIQNTTANRNNITYSIRGQGQTFGQNSPGVVPYFAEVPSFGDAIFDLQGIQVLKGPQGTLFGRNTTGGAILFAPRAPSEDFNGYLLGRVGNYNRRDVEFGLGGPILGERLMFRVAGQMLGRDGYTDNVTTGDQLDNEDRQAWRASITARPFDGFENTLLYQDVEVDEAGSGLLLSVITPTFSNTPIFGQLQTALTAQQARGPRAIATNYEPDFMKLDSQGWINTTSWVLNDHLTLKNIYSQRRFTAGQSYDLDGSPVTVLHVTNPVGKRTKTTSEEFQAQFNFGNIDGVVGYFTEDSNTPIVYGFDTRQFVRIPGLLPNGGVIQAVSIVQATSGSEAFYGQIDWAATDQLSLTGGIRKTTDERTSGPSETFVLFSPLQPYPTSLTAAAGRRLFASFDATTWNVAANYQFNRDLNVYATVRKGFKSGGFNGTALNPADQFFQPEEVTDYEMGVKGLAVLGSWQVRYAADVFYDDYTNIQRFVNLATVPASTVTRNAAAGSIAGIDLDLTIAPTDWFTASVQYTYLDAKYDSYNDALLGDLSSSRFPNTPEHQLNFTPRVEIPLPEGMGDLSALASVYYQSGIATDPANVPNGNALVALSSMGTNLEGYTRIDLRADWRNINGTGVSAAAYVRNATDEEYITGTNNQLTSQFGVATYLYGQPRFIGMELRFDFGN</sequence>
<dbReference type="InterPro" id="IPR039426">
    <property type="entry name" value="TonB-dep_rcpt-like"/>
</dbReference>
<evidence type="ECO:0000256" key="6">
    <source>
        <dbReference type="ARBA" id="ARBA00023004"/>
    </source>
</evidence>
<accession>A0A258HMN1</accession>
<keyword evidence="7" id="KW-0406">Ion transport</keyword>
<evidence type="ECO:0000256" key="4">
    <source>
        <dbReference type="ARBA" id="ARBA00022496"/>
    </source>
</evidence>
<evidence type="ECO:0008006" key="17">
    <source>
        <dbReference type="Google" id="ProtNLM"/>
    </source>
</evidence>
<evidence type="ECO:0000256" key="12">
    <source>
        <dbReference type="RuleBase" id="RU003357"/>
    </source>
</evidence>
<evidence type="ECO:0000256" key="3">
    <source>
        <dbReference type="ARBA" id="ARBA00022452"/>
    </source>
</evidence>
<keyword evidence="10 11" id="KW-0998">Cell outer membrane</keyword>
<keyword evidence="3 11" id="KW-1134">Transmembrane beta strand</keyword>
<evidence type="ECO:0000256" key="9">
    <source>
        <dbReference type="ARBA" id="ARBA00023136"/>
    </source>
</evidence>
<dbReference type="EMBL" id="NCEQ01000005">
    <property type="protein sequence ID" value="OYX57612.1"/>
    <property type="molecule type" value="Genomic_DNA"/>
</dbReference>
<evidence type="ECO:0000256" key="8">
    <source>
        <dbReference type="ARBA" id="ARBA00023077"/>
    </source>
</evidence>
<evidence type="ECO:0000256" key="11">
    <source>
        <dbReference type="PROSITE-ProRule" id="PRU01360"/>
    </source>
</evidence>
<reference evidence="15 16" key="1">
    <citation type="submission" date="2017-03" db="EMBL/GenBank/DDBJ databases">
        <title>Lifting the veil on microbial sulfur biogeochemistry in mining wastewaters.</title>
        <authorList>
            <person name="Kantor R.S."/>
            <person name="Colenbrander Nelson T."/>
            <person name="Marshall S."/>
            <person name="Bennett D."/>
            <person name="Apte S."/>
            <person name="Camacho D."/>
            <person name="Thomas B.C."/>
            <person name="Warren L.A."/>
            <person name="Banfield J.F."/>
        </authorList>
    </citation>
    <scope>NUCLEOTIDE SEQUENCE [LARGE SCALE GENOMIC DNA]</scope>
    <source>
        <strain evidence="15">32-68-21</strain>
    </source>
</reference>
<dbReference type="Gene3D" id="2.40.170.20">
    <property type="entry name" value="TonB-dependent receptor, beta-barrel domain"/>
    <property type="match status" value="1"/>
</dbReference>